<comment type="caution">
    <text evidence="2">The sequence shown here is derived from an EMBL/GenBank/DDBJ whole genome shotgun (WGS) entry which is preliminary data.</text>
</comment>
<evidence type="ECO:0000313" key="2">
    <source>
        <dbReference type="EMBL" id="KAH3749777.1"/>
    </source>
</evidence>
<proteinExistence type="predicted"/>
<reference evidence="2" key="1">
    <citation type="journal article" date="2019" name="bioRxiv">
        <title>The Genome of the Zebra Mussel, Dreissena polymorpha: A Resource for Invasive Species Research.</title>
        <authorList>
            <person name="McCartney M.A."/>
            <person name="Auch B."/>
            <person name="Kono T."/>
            <person name="Mallez S."/>
            <person name="Zhang Y."/>
            <person name="Obille A."/>
            <person name="Becker A."/>
            <person name="Abrahante J.E."/>
            <person name="Garbe J."/>
            <person name="Badalamenti J.P."/>
            <person name="Herman A."/>
            <person name="Mangelson H."/>
            <person name="Liachko I."/>
            <person name="Sullivan S."/>
            <person name="Sone E.D."/>
            <person name="Koren S."/>
            <person name="Silverstein K.A.T."/>
            <person name="Beckman K.B."/>
            <person name="Gohl D.M."/>
        </authorList>
    </citation>
    <scope>NUCLEOTIDE SEQUENCE</scope>
    <source>
        <strain evidence="2">Duluth1</strain>
        <tissue evidence="2">Whole animal</tissue>
    </source>
</reference>
<gene>
    <name evidence="2" type="ORF">DPMN_184290</name>
</gene>
<dbReference type="Proteomes" id="UP000828390">
    <property type="component" value="Unassembled WGS sequence"/>
</dbReference>
<sequence length="52" mass="5555">MELTLSHFQEQSGFDPSNMFTNEIELTTENETSPGTNLSSDAASSGNVISST</sequence>
<feature type="compositionally biased region" description="Polar residues" evidence="1">
    <location>
        <begin position="1"/>
        <end position="20"/>
    </location>
</feature>
<dbReference type="EMBL" id="JAIWYP010000010">
    <property type="protein sequence ID" value="KAH3749777.1"/>
    <property type="molecule type" value="Genomic_DNA"/>
</dbReference>
<evidence type="ECO:0000313" key="3">
    <source>
        <dbReference type="Proteomes" id="UP000828390"/>
    </source>
</evidence>
<protein>
    <submittedName>
        <fullName evidence="2">Uncharacterized protein</fullName>
    </submittedName>
</protein>
<accession>A0A9D4DHL3</accession>
<feature type="compositionally biased region" description="Low complexity" evidence="1">
    <location>
        <begin position="21"/>
        <end position="32"/>
    </location>
</feature>
<feature type="region of interest" description="Disordered" evidence="1">
    <location>
        <begin position="1"/>
        <end position="52"/>
    </location>
</feature>
<keyword evidence="3" id="KW-1185">Reference proteome</keyword>
<organism evidence="2 3">
    <name type="scientific">Dreissena polymorpha</name>
    <name type="common">Zebra mussel</name>
    <name type="synonym">Mytilus polymorpha</name>
    <dbReference type="NCBI Taxonomy" id="45954"/>
    <lineage>
        <taxon>Eukaryota</taxon>
        <taxon>Metazoa</taxon>
        <taxon>Spiralia</taxon>
        <taxon>Lophotrochozoa</taxon>
        <taxon>Mollusca</taxon>
        <taxon>Bivalvia</taxon>
        <taxon>Autobranchia</taxon>
        <taxon>Heteroconchia</taxon>
        <taxon>Euheterodonta</taxon>
        <taxon>Imparidentia</taxon>
        <taxon>Neoheterodontei</taxon>
        <taxon>Myida</taxon>
        <taxon>Dreissenoidea</taxon>
        <taxon>Dreissenidae</taxon>
        <taxon>Dreissena</taxon>
    </lineage>
</organism>
<dbReference type="AlphaFoldDB" id="A0A9D4DHL3"/>
<evidence type="ECO:0000256" key="1">
    <source>
        <dbReference type="SAM" id="MobiDB-lite"/>
    </source>
</evidence>
<feature type="compositionally biased region" description="Polar residues" evidence="1">
    <location>
        <begin position="33"/>
        <end position="52"/>
    </location>
</feature>
<reference evidence="2" key="2">
    <citation type="submission" date="2020-11" db="EMBL/GenBank/DDBJ databases">
        <authorList>
            <person name="McCartney M.A."/>
            <person name="Auch B."/>
            <person name="Kono T."/>
            <person name="Mallez S."/>
            <person name="Becker A."/>
            <person name="Gohl D.M."/>
            <person name="Silverstein K.A.T."/>
            <person name="Koren S."/>
            <person name="Bechman K.B."/>
            <person name="Herman A."/>
            <person name="Abrahante J.E."/>
            <person name="Garbe J."/>
        </authorList>
    </citation>
    <scope>NUCLEOTIDE SEQUENCE</scope>
    <source>
        <strain evidence="2">Duluth1</strain>
        <tissue evidence="2">Whole animal</tissue>
    </source>
</reference>
<name>A0A9D4DHL3_DREPO</name>